<feature type="transmembrane region" description="Helical" evidence="1">
    <location>
        <begin position="96"/>
        <end position="114"/>
    </location>
</feature>
<feature type="transmembrane region" description="Helical" evidence="1">
    <location>
        <begin position="162"/>
        <end position="178"/>
    </location>
</feature>
<feature type="transmembrane region" description="Helical" evidence="1">
    <location>
        <begin position="319"/>
        <end position="339"/>
    </location>
</feature>
<gene>
    <name evidence="2" type="ORF">HD593_002699</name>
</gene>
<name>A0A7X0TY61_9ACTN</name>
<evidence type="ECO:0000256" key="1">
    <source>
        <dbReference type="SAM" id="Phobius"/>
    </source>
</evidence>
<reference evidence="2 3" key="1">
    <citation type="submission" date="2020-08" db="EMBL/GenBank/DDBJ databases">
        <title>Sequencing the genomes of 1000 actinobacteria strains.</title>
        <authorList>
            <person name="Klenk H.-P."/>
        </authorList>
    </citation>
    <scope>NUCLEOTIDE SEQUENCE [LARGE SCALE GENOMIC DNA]</scope>
    <source>
        <strain evidence="2 3">DSM 43768</strain>
    </source>
</reference>
<evidence type="ECO:0000313" key="3">
    <source>
        <dbReference type="Proteomes" id="UP000565579"/>
    </source>
</evidence>
<organism evidence="2 3">
    <name type="scientific">Nonomuraea rubra</name>
    <dbReference type="NCBI Taxonomy" id="46180"/>
    <lineage>
        <taxon>Bacteria</taxon>
        <taxon>Bacillati</taxon>
        <taxon>Actinomycetota</taxon>
        <taxon>Actinomycetes</taxon>
        <taxon>Streptosporangiales</taxon>
        <taxon>Streptosporangiaceae</taxon>
        <taxon>Nonomuraea</taxon>
    </lineage>
</organism>
<proteinExistence type="predicted"/>
<feature type="transmembrane region" description="Helical" evidence="1">
    <location>
        <begin position="34"/>
        <end position="58"/>
    </location>
</feature>
<dbReference type="AlphaFoldDB" id="A0A7X0TY61"/>
<feature type="transmembrane region" description="Helical" evidence="1">
    <location>
        <begin position="288"/>
        <end position="307"/>
    </location>
</feature>
<keyword evidence="1" id="KW-1133">Transmembrane helix</keyword>
<comment type="caution">
    <text evidence="2">The sequence shown here is derived from an EMBL/GenBank/DDBJ whole genome shotgun (WGS) entry which is preliminary data.</text>
</comment>
<dbReference type="EMBL" id="JACHMI010000001">
    <property type="protein sequence ID" value="MBB6547904.1"/>
    <property type="molecule type" value="Genomic_DNA"/>
</dbReference>
<feature type="transmembrane region" description="Helical" evidence="1">
    <location>
        <begin position="70"/>
        <end position="89"/>
    </location>
</feature>
<evidence type="ECO:0000313" key="2">
    <source>
        <dbReference type="EMBL" id="MBB6547904.1"/>
    </source>
</evidence>
<keyword evidence="1" id="KW-0472">Membrane</keyword>
<feature type="transmembrane region" description="Helical" evidence="1">
    <location>
        <begin position="134"/>
        <end position="155"/>
    </location>
</feature>
<keyword evidence="3" id="KW-1185">Reference proteome</keyword>
<protein>
    <submittedName>
        <fullName evidence="2">Uncharacterized protein</fullName>
    </submittedName>
</protein>
<keyword evidence="1" id="KW-0812">Transmembrane</keyword>
<sequence>MKSPASFKRAAAWALPYWTRGEAGRETPQDLFRVLYFGWLAAFTLKVLGSAWDVSWHFKWLRDDLAPPHLLNSVGTVIAVALTVIHGYTGYGVDKLALRLIQWGTGIFLVAVPLDLINHRVNGLDITSWSPSHILLYVGTFFMIAGVIRGWFMGAQKGRERVVVLGAFFAFFLENMHFPEQHQEYGILSLGAWDNHATYAEPILLQFAADQMGRPIDRTMMAGFTLPVPDYLYPVYAVVGVLSVLVVARLMVGRFGAATLVAGSYVLFRTLIWPLLTFTGFPPSAVPFFMLAAGLLVDLAFLVRVPVVRAVLGAAGVTAVTYGALVAQSAVMGSVYGAITGQEGLLGAPPLATPSALWAGLGLLAAWLAIEWIAGRRDPQPLGGATPRPAVAPATP</sequence>
<dbReference type="Proteomes" id="UP000565579">
    <property type="component" value="Unassembled WGS sequence"/>
</dbReference>
<feature type="transmembrane region" description="Helical" evidence="1">
    <location>
        <begin position="231"/>
        <end position="248"/>
    </location>
</feature>
<feature type="transmembrane region" description="Helical" evidence="1">
    <location>
        <begin position="255"/>
        <end position="276"/>
    </location>
</feature>
<accession>A0A7X0TY61</accession>
<dbReference type="RefSeq" id="WP_312903453.1">
    <property type="nucleotide sequence ID" value="NZ_BAAAXY010000152.1"/>
</dbReference>
<feature type="transmembrane region" description="Helical" evidence="1">
    <location>
        <begin position="351"/>
        <end position="370"/>
    </location>
</feature>